<evidence type="ECO:0000313" key="1">
    <source>
        <dbReference type="EMBL" id="MCT8331579.1"/>
    </source>
</evidence>
<dbReference type="Gene3D" id="3.20.20.140">
    <property type="entry name" value="Metal-dependent hydrolases"/>
    <property type="match status" value="1"/>
</dbReference>
<dbReference type="PANTHER" id="PTHR10443">
    <property type="entry name" value="MICROSOMAL DIPEPTIDASE"/>
    <property type="match status" value="1"/>
</dbReference>
<proteinExistence type="predicted"/>
<dbReference type="PANTHER" id="PTHR10443:SF12">
    <property type="entry name" value="DIPEPTIDASE"/>
    <property type="match status" value="1"/>
</dbReference>
<gene>
    <name evidence="1" type="ORF">N5I32_18845</name>
</gene>
<comment type="caution">
    <text evidence="1">The sequence shown here is derived from an EMBL/GenBank/DDBJ whole genome shotgun (WGS) entry which is preliminary data.</text>
</comment>
<dbReference type="EMBL" id="JAOCQF010000005">
    <property type="protein sequence ID" value="MCT8331579.1"/>
    <property type="molecule type" value="Genomic_DNA"/>
</dbReference>
<keyword evidence="2" id="KW-1185">Reference proteome</keyword>
<dbReference type="PROSITE" id="PS51365">
    <property type="entry name" value="RENAL_DIPEPTIDASE_2"/>
    <property type="match status" value="1"/>
</dbReference>
<sequence length="343" mass="38073">MFDGAQYAQWSRKIFEQMRAGGVEAVDVTVAYHENFRSTVNLLMEWNRLFRENADLIALAQNIDEMRAINASGRTAIFLALQNPSPIEAEIGLVEMLFRLGIRIMQLSYNNQSLLCSGWTEEHDSGLTLMGREVVNEMNRLGMVIDMSHAGERSTLDVIDYSARPVVISHANPYSWHPTRRNVSDEVLRRLARTGGLVGLSLYPRHMPAGSGTSLRGFCEMAARLADMIGAGRIGIGSDLCQDRPASSLHWMREGRWRFPNPTAESTDFPSPVSWFSSNLDFPNIAEGLRQIGFAEQEIAGIMGGNWVRFLSSAMQPDDRTLPRSVAVAAGQGLVDKLARVNG</sequence>
<name>A0ABT2NVF4_9RHOB</name>
<protein>
    <submittedName>
        <fullName evidence="1">Dipeptidase</fullName>
    </submittedName>
</protein>
<organism evidence="1 2">
    <name type="scientific">Albidovulum sediminis</name>
    <dbReference type="NCBI Taxonomy" id="3066345"/>
    <lineage>
        <taxon>Bacteria</taxon>
        <taxon>Pseudomonadati</taxon>
        <taxon>Pseudomonadota</taxon>
        <taxon>Alphaproteobacteria</taxon>
        <taxon>Rhodobacterales</taxon>
        <taxon>Paracoccaceae</taxon>
        <taxon>Albidovulum</taxon>
    </lineage>
</organism>
<dbReference type="InterPro" id="IPR032466">
    <property type="entry name" value="Metal_Hydrolase"/>
</dbReference>
<reference evidence="2" key="1">
    <citation type="submission" date="2023-07" db="EMBL/GenBank/DDBJ databases">
        <title>Defluviimonas sediminis sp. nov., isolated from mangrove sediment.</title>
        <authorList>
            <person name="Liu L."/>
            <person name="Li J."/>
            <person name="Huang Y."/>
            <person name="Pan J."/>
            <person name="Li M."/>
        </authorList>
    </citation>
    <scope>NUCLEOTIDE SEQUENCE [LARGE SCALE GENOMIC DNA]</scope>
    <source>
        <strain evidence="2">FT324</strain>
    </source>
</reference>
<dbReference type="Proteomes" id="UP001205601">
    <property type="component" value="Unassembled WGS sequence"/>
</dbReference>
<dbReference type="Pfam" id="PF01244">
    <property type="entry name" value="Peptidase_M19"/>
    <property type="match status" value="1"/>
</dbReference>
<accession>A0ABT2NVF4</accession>
<dbReference type="SUPFAM" id="SSF51556">
    <property type="entry name" value="Metallo-dependent hydrolases"/>
    <property type="match status" value="1"/>
</dbReference>
<dbReference type="InterPro" id="IPR008257">
    <property type="entry name" value="Pept_M19"/>
</dbReference>
<evidence type="ECO:0000313" key="2">
    <source>
        <dbReference type="Proteomes" id="UP001205601"/>
    </source>
</evidence>